<protein>
    <submittedName>
        <fullName evidence="3">Uncharacterized protein</fullName>
    </submittedName>
</protein>
<organism evidence="3 4">
    <name type="scientific">Toxocara canis</name>
    <name type="common">Canine roundworm</name>
    <dbReference type="NCBI Taxonomy" id="6265"/>
    <lineage>
        <taxon>Eukaryota</taxon>
        <taxon>Metazoa</taxon>
        <taxon>Ecdysozoa</taxon>
        <taxon>Nematoda</taxon>
        <taxon>Chromadorea</taxon>
        <taxon>Rhabditida</taxon>
        <taxon>Spirurina</taxon>
        <taxon>Ascaridomorpha</taxon>
        <taxon>Ascaridoidea</taxon>
        <taxon>Toxocaridae</taxon>
        <taxon>Toxocara</taxon>
    </lineage>
</organism>
<dbReference type="PANTHER" id="PTHR16284:SF13">
    <property type="entry name" value="PROTEIN CDV3 HOMOLOG"/>
    <property type="match status" value="1"/>
</dbReference>
<dbReference type="EMBL" id="JPKZ01001219">
    <property type="protein sequence ID" value="KHN83093.1"/>
    <property type="molecule type" value="Genomic_DNA"/>
</dbReference>
<evidence type="ECO:0000256" key="2">
    <source>
        <dbReference type="SAM" id="MobiDB-lite"/>
    </source>
</evidence>
<dbReference type="InterPro" id="IPR026806">
    <property type="entry name" value="CDV3"/>
</dbReference>
<dbReference type="PANTHER" id="PTHR16284">
    <property type="entry name" value="PROTEIN CDV3 HOMOLOG"/>
    <property type="match status" value="1"/>
</dbReference>
<dbReference type="OrthoDB" id="5848645at2759"/>
<dbReference type="Proteomes" id="UP000031036">
    <property type="component" value="Unassembled WGS sequence"/>
</dbReference>
<gene>
    <name evidence="3" type="ORF">Tcan_10689</name>
</gene>
<reference evidence="3 4" key="1">
    <citation type="submission" date="2014-11" db="EMBL/GenBank/DDBJ databases">
        <title>Genetic blueprint of the zoonotic pathogen Toxocara canis.</title>
        <authorList>
            <person name="Zhu X.-Q."/>
            <person name="Korhonen P.K."/>
            <person name="Cai H."/>
            <person name="Young N.D."/>
            <person name="Nejsum P."/>
            <person name="von Samson-Himmelstjerna G."/>
            <person name="Boag P.R."/>
            <person name="Tan P."/>
            <person name="Li Q."/>
            <person name="Min J."/>
            <person name="Yang Y."/>
            <person name="Wang X."/>
            <person name="Fang X."/>
            <person name="Hall R.S."/>
            <person name="Hofmann A."/>
            <person name="Sternberg P.W."/>
            <person name="Jex A.R."/>
            <person name="Gasser R.B."/>
        </authorList>
    </citation>
    <scope>NUCLEOTIDE SEQUENCE [LARGE SCALE GENOMIC DNA]</scope>
    <source>
        <strain evidence="3">PN_DK_2014</strain>
    </source>
</reference>
<feature type="region of interest" description="Disordered" evidence="2">
    <location>
        <begin position="180"/>
        <end position="219"/>
    </location>
</feature>
<feature type="compositionally biased region" description="Basic and acidic residues" evidence="2">
    <location>
        <begin position="256"/>
        <end position="268"/>
    </location>
</feature>
<dbReference type="OMA" id="WLEYKDT"/>
<evidence type="ECO:0000256" key="1">
    <source>
        <dbReference type="ARBA" id="ARBA00006062"/>
    </source>
</evidence>
<dbReference type="AlphaFoldDB" id="A0A0B2VNF2"/>
<sequence>MSADFRAVFLAQIKCSVVITSSKDLVIVITKVALGVFSFSRWCHLIYRKACVVRAVEFDGVPHRRGCVLCFTLPNHGKDPPRMADDLSQFFAKKAAKSKDKKKKVKVSVDDVGQVLERKAKRQEERDRENDEEEKRAQEEAIFFEKRTEDSEWLEFKDTNREISLEELGIRDMNLTEQAEEALDEEKTTPTEAPKTWNTATTEVKEPEEVIAPPKPAIWRPRHQLAAQNALRGGAAPNIADQEMFPTFADAEKIEKLKKDDEKKRKNDGFTTVTSARDTQSAWTQRTPASINAWQRVGAPTSAASDRAALFSAVTSGGAPNPVPPSQSTPAKNPNAYVPPSRRRAEAAMQMQ</sequence>
<feature type="region of interest" description="Disordered" evidence="2">
    <location>
        <begin position="313"/>
        <end position="352"/>
    </location>
</feature>
<feature type="compositionally biased region" description="Polar residues" evidence="2">
    <location>
        <begin position="269"/>
        <end position="287"/>
    </location>
</feature>
<keyword evidence="4" id="KW-1185">Reference proteome</keyword>
<comment type="caution">
    <text evidence="3">The sequence shown here is derived from an EMBL/GenBank/DDBJ whole genome shotgun (WGS) entry which is preliminary data.</text>
</comment>
<proteinExistence type="inferred from homology"/>
<dbReference type="STRING" id="6265.A0A0B2VNF2"/>
<evidence type="ECO:0000313" key="3">
    <source>
        <dbReference type="EMBL" id="KHN83093.1"/>
    </source>
</evidence>
<comment type="similarity">
    <text evidence="1">Belongs to the CDV3 family.</text>
</comment>
<feature type="region of interest" description="Disordered" evidence="2">
    <location>
        <begin position="256"/>
        <end position="287"/>
    </location>
</feature>
<name>A0A0B2VNF2_TOXCA</name>
<accession>A0A0B2VNF2</accession>
<dbReference type="GO" id="GO:0005737">
    <property type="term" value="C:cytoplasm"/>
    <property type="evidence" value="ECO:0007669"/>
    <property type="project" value="TreeGrafter"/>
</dbReference>
<evidence type="ECO:0000313" key="4">
    <source>
        <dbReference type="Proteomes" id="UP000031036"/>
    </source>
</evidence>